<dbReference type="OrthoDB" id="2142759at2759"/>
<sequence length="306" mass="34686">MSTTDEDSVQTTPPTNRLAWRDTNIYGSDTRDTLIGGLWASEGITNAYLYSMLEIICFFTDTFYLYDDRKQLVRKDGQQLRPGNYFVVTTGSISVTDEVPLICAVSLPSGPRVEPFRESVFQRDRQCVITGKKAMHAHVGRWMGFEATHIFPLAFERQWNDRNLSCLITVPPANESHGSINSVQNGIMLTCVMHQFFASYDLAINPDDNYKIVCFTADLSRFHIAGRHLDQTFIDNPLRPPDDLLHWHFRQAVLVNIKGVGEPTYEDDFPPGSDVMGEIMRGPKADERMEFELFTRFNAMVTPAAG</sequence>
<accession>A0A2T6ZXJ7</accession>
<dbReference type="AlphaFoldDB" id="A0A2T6ZXJ7"/>
<dbReference type="Pfam" id="PF13391">
    <property type="entry name" value="HNH_2"/>
    <property type="match status" value="1"/>
</dbReference>
<name>A0A2T6ZXJ7_TUBBO</name>
<dbReference type="InterPro" id="IPR003615">
    <property type="entry name" value="HNH_nuc"/>
</dbReference>
<feature type="domain" description="DUF7881" evidence="2">
    <location>
        <begin position="20"/>
        <end position="93"/>
    </location>
</feature>
<dbReference type="InterPro" id="IPR057203">
    <property type="entry name" value="DUF7881"/>
</dbReference>
<dbReference type="STRING" id="42251.A0A2T6ZXJ7"/>
<protein>
    <submittedName>
        <fullName evidence="3">Uncharacterized protein</fullName>
    </submittedName>
</protein>
<reference evidence="3 4" key="1">
    <citation type="submission" date="2017-04" db="EMBL/GenBank/DDBJ databases">
        <title>Draft genome sequence of Tuber borchii Vittad., a whitish edible truffle.</title>
        <authorList>
            <consortium name="DOE Joint Genome Institute"/>
            <person name="Murat C."/>
            <person name="Kuo A."/>
            <person name="Barry K.W."/>
            <person name="Clum A."/>
            <person name="Dockter R.B."/>
            <person name="Fauchery L."/>
            <person name="Iotti M."/>
            <person name="Kohler A."/>
            <person name="Labutti K."/>
            <person name="Lindquist E.A."/>
            <person name="Lipzen A."/>
            <person name="Ohm R.A."/>
            <person name="Wang M."/>
            <person name="Grigoriev I.V."/>
            <person name="Zambonelli A."/>
            <person name="Martin F.M."/>
        </authorList>
    </citation>
    <scope>NUCLEOTIDE SEQUENCE [LARGE SCALE GENOMIC DNA]</scope>
    <source>
        <strain evidence="3 4">Tbo3840</strain>
    </source>
</reference>
<evidence type="ECO:0000259" key="1">
    <source>
        <dbReference type="Pfam" id="PF13391"/>
    </source>
</evidence>
<evidence type="ECO:0000313" key="3">
    <source>
        <dbReference type="EMBL" id="PUU80198.1"/>
    </source>
</evidence>
<gene>
    <name evidence="3" type="ORF">B9Z19DRAFT_1063646</name>
</gene>
<dbReference type="Pfam" id="PF25324">
    <property type="entry name" value="DUF7881"/>
    <property type="match status" value="1"/>
</dbReference>
<keyword evidence="4" id="KW-1185">Reference proteome</keyword>
<evidence type="ECO:0000259" key="2">
    <source>
        <dbReference type="Pfam" id="PF25324"/>
    </source>
</evidence>
<evidence type="ECO:0000313" key="4">
    <source>
        <dbReference type="Proteomes" id="UP000244722"/>
    </source>
</evidence>
<dbReference type="Proteomes" id="UP000244722">
    <property type="component" value="Unassembled WGS sequence"/>
</dbReference>
<comment type="caution">
    <text evidence="3">The sequence shown here is derived from an EMBL/GenBank/DDBJ whole genome shotgun (WGS) entry which is preliminary data.</text>
</comment>
<proteinExistence type="predicted"/>
<organism evidence="3 4">
    <name type="scientific">Tuber borchii</name>
    <name type="common">White truffle</name>
    <dbReference type="NCBI Taxonomy" id="42251"/>
    <lineage>
        <taxon>Eukaryota</taxon>
        <taxon>Fungi</taxon>
        <taxon>Dikarya</taxon>
        <taxon>Ascomycota</taxon>
        <taxon>Pezizomycotina</taxon>
        <taxon>Pezizomycetes</taxon>
        <taxon>Pezizales</taxon>
        <taxon>Tuberaceae</taxon>
        <taxon>Tuber</taxon>
    </lineage>
</organism>
<dbReference type="EMBL" id="NESQ01000071">
    <property type="protein sequence ID" value="PUU80198.1"/>
    <property type="molecule type" value="Genomic_DNA"/>
</dbReference>
<feature type="domain" description="HNH nuclease" evidence="1">
    <location>
        <begin position="127"/>
        <end position="205"/>
    </location>
</feature>